<sequence length="236" mass="26221">MTPVFTPGLTQGHYGGGKRRPYQFRQAELVMAEDPECSTTAVVASGGPSMPLVLFITHSSELLHYAPSFCKWTTCRLPAKHHLEFKARQPNARPVALCKRTSRRPRSSVAVQALQIRRLRTVRSPATTELTHSLHRRLRVEPTACGPMAVIQLVRRQYVKHHARNTGHRPATFVSTLGVLSCSLDARLTASVPERQCSPASSKWSRADGETRRSRVIGRVVRQHERGPALASCFSA</sequence>
<organism evidence="1 2">
    <name type="scientific">Hyalomma asiaticum</name>
    <name type="common">Tick</name>
    <dbReference type="NCBI Taxonomy" id="266040"/>
    <lineage>
        <taxon>Eukaryota</taxon>
        <taxon>Metazoa</taxon>
        <taxon>Ecdysozoa</taxon>
        <taxon>Arthropoda</taxon>
        <taxon>Chelicerata</taxon>
        <taxon>Arachnida</taxon>
        <taxon>Acari</taxon>
        <taxon>Parasitiformes</taxon>
        <taxon>Ixodida</taxon>
        <taxon>Ixodoidea</taxon>
        <taxon>Ixodidae</taxon>
        <taxon>Hyalomminae</taxon>
        <taxon>Hyalomma</taxon>
    </lineage>
</organism>
<dbReference type="EMBL" id="CM023481">
    <property type="protein sequence ID" value="KAH6946736.1"/>
    <property type="molecule type" value="Genomic_DNA"/>
</dbReference>
<dbReference type="Proteomes" id="UP000821845">
    <property type="component" value="Chromosome 1"/>
</dbReference>
<evidence type="ECO:0000313" key="2">
    <source>
        <dbReference type="Proteomes" id="UP000821845"/>
    </source>
</evidence>
<accession>A0ACB7TKJ5</accession>
<keyword evidence="2" id="KW-1185">Reference proteome</keyword>
<reference evidence="1" key="1">
    <citation type="submission" date="2020-05" db="EMBL/GenBank/DDBJ databases">
        <title>Large-scale comparative analyses of tick genomes elucidate their genetic diversity and vector capacities.</title>
        <authorList>
            <person name="Jia N."/>
            <person name="Wang J."/>
            <person name="Shi W."/>
            <person name="Du L."/>
            <person name="Sun Y."/>
            <person name="Zhan W."/>
            <person name="Jiang J."/>
            <person name="Wang Q."/>
            <person name="Zhang B."/>
            <person name="Ji P."/>
            <person name="Sakyi L.B."/>
            <person name="Cui X."/>
            <person name="Yuan T."/>
            <person name="Jiang B."/>
            <person name="Yang W."/>
            <person name="Lam T.T.-Y."/>
            <person name="Chang Q."/>
            <person name="Ding S."/>
            <person name="Wang X."/>
            <person name="Zhu J."/>
            <person name="Ruan X."/>
            <person name="Zhao L."/>
            <person name="Wei J."/>
            <person name="Que T."/>
            <person name="Du C."/>
            <person name="Cheng J."/>
            <person name="Dai P."/>
            <person name="Han X."/>
            <person name="Huang E."/>
            <person name="Gao Y."/>
            <person name="Liu J."/>
            <person name="Shao H."/>
            <person name="Ye R."/>
            <person name="Li L."/>
            <person name="Wei W."/>
            <person name="Wang X."/>
            <person name="Wang C."/>
            <person name="Yang T."/>
            <person name="Huo Q."/>
            <person name="Li W."/>
            <person name="Guo W."/>
            <person name="Chen H."/>
            <person name="Zhou L."/>
            <person name="Ni X."/>
            <person name="Tian J."/>
            <person name="Zhou Y."/>
            <person name="Sheng Y."/>
            <person name="Liu T."/>
            <person name="Pan Y."/>
            <person name="Xia L."/>
            <person name="Li J."/>
            <person name="Zhao F."/>
            <person name="Cao W."/>
        </authorList>
    </citation>
    <scope>NUCLEOTIDE SEQUENCE</scope>
    <source>
        <strain evidence="1">Hyas-2018</strain>
    </source>
</reference>
<gene>
    <name evidence="1" type="ORF">HPB50_014783</name>
</gene>
<comment type="caution">
    <text evidence="1">The sequence shown here is derived from an EMBL/GenBank/DDBJ whole genome shotgun (WGS) entry which is preliminary data.</text>
</comment>
<name>A0ACB7TKJ5_HYAAI</name>
<protein>
    <submittedName>
        <fullName evidence="1">Uncharacterized protein</fullName>
    </submittedName>
</protein>
<evidence type="ECO:0000313" key="1">
    <source>
        <dbReference type="EMBL" id="KAH6946736.1"/>
    </source>
</evidence>
<proteinExistence type="predicted"/>